<dbReference type="EMBL" id="MU069466">
    <property type="protein sequence ID" value="KAF5842231.1"/>
    <property type="molecule type" value="Genomic_DNA"/>
</dbReference>
<protein>
    <submittedName>
        <fullName evidence="1">Uncharacterized protein</fullName>
    </submittedName>
</protein>
<gene>
    <name evidence="1" type="ORF">DUNSADRAFT_8631</name>
</gene>
<sequence>MLFDQSAHLLRMLLLHQRWVVEGSVIGFSGPRQRQPSSAQDGLCKLVACLLKAVHWEGRSLKS</sequence>
<comment type="caution">
    <text evidence="1">The sequence shown here is derived from an EMBL/GenBank/DDBJ whole genome shotgun (WGS) entry which is preliminary data.</text>
</comment>
<organism evidence="1 2">
    <name type="scientific">Dunaliella salina</name>
    <name type="common">Green alga</name>
    <name type="synonym">Protococcus salinus</name>
    <dbReference type="NCBI Taxonomy" id="3046"/>
    <lineage>
        <taxon>Eukaryota</taxon>
        <taxon>Viridiplantae</taxon>
        <taxon>Chlorophyta</taxon>
        <taxon>core chlorophytes</taxon>
        <taxon>Chlorophyceae</taxon>
        <taxon>CS clade</taxon>
        <taxon>Chlamydomonadales</taxon>
        <taxon>Dunaliellaceae</taxon>
        <taxon>Dunaliella</taxon>
    </lineage>
</organism>
<evidence type="ECO:0000313" key="1">
    <source>
        <dbReference type="EMBL" id="KAF5842231.1"/>
    </source>
</evidence>
<proteinExistence type="predicted"/>
<evidence type="ECO:0000313" key="2">
    <source>
        <dbReference type="Proteomes" id="UP000815325"/>
    </source>
</evidence>
<name>A0ABQ7H5Y7_DUNSA</name>
<accession>A0ABQ7H5Y7</accession>
<keyword evidence="2" id="KW-1185">Reference proteome</keyword>
<dbReference type="Proteomes" id="UP000815325">
    <property type="component" value="Unassembled WGS sequence"/>
</dbReference>
<reference evidence="1" key="1">
    <citation type="submission" date="2017-08" db="EMBL/GenBank/DDBJ databases">
        <authorList>
            <person name="Polle J.E."/>
            <person name="Barry K."/>
            <person name="Cushman J."/>
            <person name="Schmutz J."/>
            <person name="Tran D."/>
            <person name="Hathwaick L.T."/>
            <person name="Yim W.C."/>
            <person name="Jenkins J."/>
            <person name="Mckie-Krisberg Z.M."/>
            <person name="Prochnik S."/>
            <person name="Lindquist E."/>
            <person name="Dockter R.B."/>
            <person name="Adam C."/>
            <person name="Molina H."/>
            <person name="Bunkerborg J."/>
            <person name="Jin E."/>
            <person name="Buchheim M."/>
            <person name="Magnuson J."/>
        </authorList>
    </citation>
    <scope>NUCLEOTIDE SEQUENCE</scope>
    <source>
        <strain evidence="1">CCAP 19/18</strain>
    </source>
</reference>